<dbReference type="InterPro" id="IPR010729">
    <property type="entry name" value="Ribosomal_uL29_mit"/>
</dbReference>
<organism evidence="7 8">
    <name type="scientific">Camellia sinensis</name>
    <name type="common">Tea plant</name>
    <name type="synonym">Thea sinensis</name>
    <dbReference type="NCBI Taxonomy" id="4442"/>
    <lineage>
        <taxon>Eukaryota</taxon>
        <taxon>Viridiplantae</taxon>
        <taxon>Streptophyta</taxon>
        <taxon>Embryophyta</taxon>
        <taxon>Tracheophyta</taxon>
        <taxon>Spermatophyta</taxon>
        <taxon>Magnoliopsida</taxon>
        <taxon>eudicotyledons</taxon>
        <taxon>Gunneridae</taxon>
        <taxon>Pentapetalae</taxon>
        <taxon>asterids</taxon>
        <taxon>Ericales</taxon>
        <taxon>Theaceae</taxon>
        <taxon>Camellia</taxon>
    </lineage>
</organism>
<evidence type="ECO:0000256" key="3">
    <source>
        <dbReference type="ARBA" id="ARBA00022980"/>
    </source>
</evidence>
<dbReference type="InterPro" id="IPR038340">
    <property type="entry name" value="MRP-L47_sf"/>
</dbReference>
<dbReference type="PANTHER" id="PTHR21183">
    <property type="entry name" value="RIBOSOMAL PROTEIN L47, MITOCHONDRIAL-RELATED"/>
    <property type="match status" value="1"/>
</dbReference>
<comment type="caution">
    <text evidence="7">The sequence shown here is derived from an EMBL/GenBank/DDBJ whole genome shotgun (WGS) entry which is preliminary data.</text>
</comment>
<dbReference type="Proteomes" id="UP000593564">
    <property type="component" value="Unassembled WGS sequence"/>
</dbReference>
<evidence type="ECO:0000256" key="2">
    <source>
        <dbReference type="ARBA" id="ARBA00009254"/>
    </source>
</evidence>
<dbReference type="Gene3D" id="6.10.330.20">
    <property type="match status" value="1"/>
</dbReference>
<sequence>MVVQSWKTSDLRLKSWDNLNKLWYVLLQEKNLLMTQRQMLSATQLKYVPLSTQENGKRRKYMPIFSFLLIGLVVGDEKKFTSGSLCVRSNMYLLKELSRNHIGGGLLRGRGW</sequence>
<dbReference type="AlphaFoldDB" id="A0A7J7GTN9"/>
<dbReference type="Pfam" id="PF06984">
    <property type="entry name" value="MRP-L47"/>
    <property type="match status" value="1"/>
</dbReference>
<reference evidence="7 8" key="2">
    <citation type="submission" date="2020-07" db="EMBL/GenBank/DDBJ databases">
        <title>Genome assembly of wild tea tree DASZ reveals pedigree and selection history of tea varieties.</title>
        <authorList>
            <person name="Zhang W."/>
        </authorList>
    </citation>
    <scope>NUCLEOTIDE SEQUENCE [LARGE SCALE GENOMIC DNA]</scope>
    <source>
        <strain evidence="8">cv. G240</strain>
        <tissue evidence="7">Leaf</tissue>
    </source>
</reference>
<evidence type="ECO:0000256" key="4">
    <source>
        <dbReference type="ARBA" id="ARBA00023128"/>
    </source>
</evidence>
<gene>
    <name evidence="7" type="ORF">HYC85_018117</name>
</gene>
<accession>A0A7J7GTN9</accession>
<keyword evidence="3" id="KW-0689">Ribosomal protein</keyword>
<evidence type="ECO:0000256" key="5">
    <source>
        <dbReference type="ARBA" id="ARBA00023274"/>
    </source>
</evidence>
<evidence type="ECO:0000313" key="7">
    <source>
        <dbReference type="EMBL" id="KAF5944040.1"/>
    </source>
</evidence>
<comment type="subcellular location">
    <subcellularLocation>
        <location evidence="1">Mitochondrion</location>
    </subcellularLocation>
</comment>
<comment type="similarity">
    <text evidence="2">Belongs to the universal ribosomal protein uL29 family.</text>
</comment>
<dbReference type="EMBL" id="JACBKZ010000008">
    <property type="protein sequence ID" value="KAF5944040.1"/>
    <property type="molecule type" value="Genomic_DNA"/>
</dbReference>
<evidence type="ECO:0000256" key="6">
    <source>
        <dbReference type="ARBA" id="ARBA00035289"/>
    </source>
</evidence>
<keyword evidence="8" id="KW-1185">Reference proteome</keyword>
<dbReference type="GO" id="GO:0003735">
    <property type="term" value="F:structural constituent of ribosome"/>
    <property type="evidence" value="ECO:0007669"/>
    <property type="project" value="InterPro"/>
</dbReference>
<proteinExistence type="inferred from homology"/>
<protein>
    <recommendedName>
        <fullName evidence="6">Large ribosomal subunit protein uL29m</fullName>
    </recommendedName>
</protein>
<keyword evidence="5" id="KW-0687">Ribonucleoprotein</keyword>
<reference evidence="8" key="1">
    <citation type="journal article" date="2020" name="Nat. Commun.">
        <title>Genome assembly of wild tea tree DASZ reveals pedigree and selection history of tea varieties.</title>
        <authorList>
            <person name="Zhang W."/>
            <person name="Zhang Y."/>
            <person name="Qiu H."/>
            <person name="Guo Y."/>
            <person name="Wan H."/>
            <person name="Zhang X."/>
            <person name="Scossa F."/>
            <person name="Alseekh S."/>
            <person name="Zhang Q."/>
            <person name="Wang P."/>
            <person name="Xu L."/>
            <person name="Schmidt M.H."/>
            <person name="Jia X."/>
            <person name="Li D."/>
            <person name="Zhu A."/>
            <person name="Guo F."/>
            <person name="Chen W."/>
            <person name="Ni D."/>
            <person name="Usadel B."/>
            <person name="Fernie A.R."/>
            <person name="Wen W."/>
        </authorList>
    </citation>
    <scope>NUCLEOTIDE SEQUENCE [LARGE SCALE GENOMIC DNA]</scope>
    <source>
        <strain evidence="8">cv. G240</strain>
    </source>
</reference>
<dbReference type="GO" id="GO:0032543">
    <property type="term" value="P:mitochondrial translation"/>
    <property type="evidence" value="ECO:0007669"/>
    <property type="project" value="TreeGrafter"/>
</dbReference>
<dbReference type="GO" id="GO:0005762">
    <property type="term" value="C:mitochondrial large ribosomal subunit"/>
    <property type="evidence" value="ECO:0007669"/>
    <property type="project" value="TreeGrafter"/>
</dbReference>
<keyword evidence="4" id="KW-0496">Mitochondrion</keyword>
<name>A0A7J7GTN9_CAMSI</name>
<evidence type="ECO:0000256" key="1">
    <source>
        <dbReference type="ARBA" id="ARBA00004173"/>
    </source>
</evidence>
<dbReference type="PANTHER" id="PTHR21183:SF18">
    <property type="entry name" value="LARGE RIBOSOMAL SUBUNIT PROTEIN UL29M"/>
    <property type="match status" value="1"/>
</dbReference>
<evidence type="ECO:0000313" key="8">
    <source>
        <dbReference type="Proteomes" id="UP000593564"/>
    </source>
</evidence>